<name>T1H6W8_MEGSC</name>
<dbReference type="EnsemblMetazoa" id="MESCA012450-RA">
    <property type="protein sequence ID" value="MESCA012450-PA"/>
    <property type="gene ID" value="MESCA012450"/>
</dbReference>
<evidence type="ECO:0000313" key="2">
    <source>
        <dbReference type="Proteomes" id="UP000015102"/>
    </source>
</evidence>
<dbReference type="STRING" id="36166.T1H6W8"/>
<reference evidence="2" key="1">
    <citation type="submission" date="2013-02" db="EMBL/GenBank/DDBJ databases">
        <authorList>
            <person name="Hughes D."/>
        </authorList>
    </citation>
    <scope>NUCLEOTIDE SEQUENCE</scope>
    <source>
        <strain>Durham</strain>
        <strain evidence="2">NC isolate 2 -- Noor lab</strain>
    </source>
</reference>
<dbReference type="AlphaFoldDB" id="T1H6W8"/>
<dbReference type="Proteomes" id="UP000015102">
    <property type="component" value="Unassembled WGS sequence"/>
</dbReference>
<dbReference type="HOGENOM" id="CLU_2892489_0_0_1"/>
<proteinExistence type="predicted"/>
<accession>T1H6W8</accession>
<sequence>GKTLSLLCSTLAWVQQKKMPFYPKKSSLTDSKFDGDNPDNIMTGVWGVPKVIYSSRTHSQLTQ</sequence>
<protein>
    <submittedName>
        <fullName evidence="1">Uncharacterized protein</fullName>
    </submittedName>
</protein>
<reference evidence="1" key="2">
    <citation type="submission" date="2015-06" db="UniProtKB">
        <authorList>
            <consortium name="EnsemblMetazoa"/>
        </authorList>
    </citation>
    <scope>IDENTIFICATION</scope>
</reference>
<evidence type="ECO:0000313" key="1">
    <source>
        <dbReference type="EnsemblMetazoa" id="MESCA012450-PA"/>
    </source>
</evidence>
<keyword evidence="2" id="KW-1185">Reference proteome</keyword>
<organism evidence="1 2">
    <name type="scientific">Megaselia scalaris</name>
    <name type="common">Humpbacked fly</name>
    <name type="synonym">Phora scalaris</name>
    <dbReference type="NCBI Taxonomy" id="36166"/>
    <lineage>
        <taxon>Eukaryota</taxon>
        <taxon>Metazoa</taxon>
        <taxon>Ecdysozoa</taxon>
        <taxon>Arthropoda</taxon>
        <taxon>Hexapoda</taxon>
        <taxon>Insecta</taxon>
        <taxon>Pterygota</taxon>
        <taxon>Neoptera</taxon>
        <taxon>Endopterygota</taxon>
        <taxon>Diptera</taxon>
        <taxon>Brachycera</taxon>
        <taxon>Muscomorpha</taxon>
        <taxon>Platypezoidea</taxon>
        <taxon>Phoridae</taxon>
        <taxon>Megaseliini</taxon>
        <taxon>Megaselia</taxon>
    </lineage>
</organism>